<keyword evidence="2" id="KW-0813">Transport</keyword>
<dbReference type="PANTHER" id="PTHR30061">
    <property type="entry name" value="MALTOSE-BINDING PERIPLASMIC PROTEIN"/>
    <property type="match status" value="1"/>
</dbReference>
<dbReference type="EMBL" id="JACEGA010000001">
    <property type="protein sequence ID" value="MBB2183930.1"/>
    <property type="molecule type" value="Genomic_DNA"/>
</dbReference>
<feature type="chain" id="PRO_5038666959" evidence="5">
    <location>
        <begin position="20"/>
        <end position="435"/>
    </location>
</feature>
<dbReference type="AlphaFoldDB" id="A0A839K2T0"/>
<keyword evidence="7" id="KW-1185">Reference proteome</keyword>
<evidence type="ECO:0000256" key="4">
    <source>
        <dbReference type="SAM" id="MobiDB-lite"/>
    </source>
</evidence>
<feature type="signal peptide" evidence="5">
    <location>
        <begin position="1"/>
        <end position="19"/>
    </location>
</feature>
<dbReference type="Proteomes" id="UP000574276">
    <property type="component" value="Unassembled WGS sequence"/>
</dbReference>
<accession>A0A839K2T0</accession>
<evidence type="ECO:0000256" key="1">
    <source>
        <dbReference type="ARBA" id="ARBA00008520"/>
    </source>
</evidence>
<dbReference type="GO" id="GO:1901982">
    <property type="term" value="F:maltose binding"/>
    <property type="evidence" value="ECO:0007669"/>
    <property type="project" value="TreeGrafter"/>
</dbReference>
<evidence type="ECO:0000313" key="6">
    <source>
        <dbReference type="EMBL" id="MBB2183930.1"/>
    </source>
</evidence>
<proteinExistence type="inferred from homology"/>
<gene>
    <name evidence="6" type="ORF">H0486_13705</name>
</gene>
<evidence type="ECO:0000256" key="5">
    <source>
        <dbReference type="SAM" id="SignalP"/>
    </source>
</evidence>
<dbReference type="GO" id="GO:0015768">
    <property type="term" value="P:maltose transport"/>
    <property type="evidence" value="ECO:0007669"/>
    <property type="project" value="TreeGrafter"/>
</dbReference>
<dbReference type="PROSITE" id="PS51257">
    <property type="entry name" value="PROKAR_LIPOPROTEIN"/>
    <property type="match status" value="1"/>
</dbReference>
<keyword evidence="3 5" id="KW-0732">Signal</keyword>
<organism evidence="6 7">
    <name type="scientific">Variimorphobacter saccharofermentans</name>
    <dbReference type="NCBI Taxonomy" id="2755051"/>
    <lineage>
        <taxon>Bacteria</taxon>
        <taxon>Bacillati</taxon>
        <taxon>Bacillota</taxon>
        <taxon>Clostridia</taxon>
        <taxon>Lachnospirales</taxon>
        <taxon>Lachnospiraceae</taxon>
        <taxon>Variimorphobacter</taxon>
    </lineage>
</organism>
<dbReference type="GO" id="GO:0055052">
    <property type="term" value="C:ATP-binding cassette (ABC) transporter complex, substrate-binding subunit-containing"/>
    <property type="evidence" value="ECO:0007669"/>
    <property type="project" value="TreeGrafter"/>
</dbReference>
<name>A0A839K2T0_9FIRM</name>
<protein>
    <submittedName>
        <fullName evidence="6">Extracellular solute-binding protein</fullName>
    </submittedName>
</protein>
<dbReference type="RefSeq" id="WP_228353542.1">
    <property type="nucleotide sequence ID" value="NZ_JACEGA010000001.1"/>
</dbReference>
<evidence type="ECO:0000313" key="7">
    <source>
        <dbReference type="Proteomes" id="UP000574276"/>
    </source>
</evidence>
<dbReference type="CDD" id="cd14748">
    <property type="entry name" value="PBP2_UgpB"/>
    <property type="match status" value="1"/>
</dbReference>
<dbReference type="GO" id="GO:0042956">
    <property type="term" value="P:maltodextrin transmembrane transport"/>
    <property type="evidence" value="ECO:0007669"/>
    <property type="project" value="TreeGrafter"/>
</dbReference>
<dbReference type="Gene3D" id="3.40.190.10">
    <property type="entry name" value="Periplasmic binding protein-like II"/>
    <property type="match status" value="2"/>
</dbReference>
<comment type="similarity">
    <text evidence="1">Belongs to the bacterial solute-binding protein 1 family.</text>
</comment>
<dbReference type="Pfam" id="PF13416">
    <property type="entry name" value="SBP_bac_8"/>
    <property type="match status" value="1"/>
</dbReference>
<evidence type="ECO:0000256" key="2">
    <source>
        <dbReference type="ARBA" id="ARBA00022448"/>
    </source>
</evidence>
<feature type="region of interest" description="Disordered" evidence="4">
    <location>
        <begin position="28"/>
        <end position="60"/>
    </location>
</feature>
<sequence>MKKLFSMLIAITMITMLFAGCSSKKNEVQTSNENKKEEAQTADTSSDTAEDTADVAADTSGGASGDVTLWYYWETEGHQKALNEMIQKFNDSQSNIKVEAKYVPFADFKKQLSIGASADQLPDLIIQDNPDTASYAQMGIFADITDKFDVSSYYPGPVNSCTLDGRLYGIPFGSNDLLLYYNKDMLEKAGCQVPTTWDELLDVAKKCTSGNVSGFAHSSVQNEEGTFNFLTWVWSTGASAYEINSEGGIKALTMVKNLIDSGAMPKEAINWTQGDTMNQFISGNLAMMINGTWQVPTMRSEVPDLNWGVAPIPMDKQQASGLGGENYSIIAGGNEEAALEFLKFATQKDQCLFMMNAMGYISADSNIAKDQFSGDEVYEAFVEEMQYANARGPLAEWPEVSDAISLAFNEVMTGASEPQAAAEKAQATIDEVLNK</sequence>
<dbReference type="InterPro" id="IPR006059">
    <property type="entry name" value="SBP"/>
</dbReference>
<reference evidence="6 7" key="1">
    <citation type="submission" date="2020-07" db="EMBL/GenBank/DDBJ databases">
        <title>Characterization and genome sequencing of isolate MD1, a novel member within the family Lachnospiraceae.</title>
        <authorList>
            <person name="Rettenmaier R."/>
            <person name="Di Bello L."/>
            <person name="Zinser C."/>
            <person name="Scheitz K."/>
            <person name="Liebl W."/>
            <person name="Zverlov V."/>
        </authorList>
    </citation>
    <scope>NUCLEOTIDE SEQUENCE [LARGE SCALE GENOMIC DNA]</scope>
    <source>
        <strain evidence="6 7">MD1</strain>
    </source>
</reference>
<dbReference type="SUPFAM" id="SSF53850">
    <property type="entry name" value="Periplasmic binding protein-like II"/>
    <property type="match status" value="1"/>
</dbReference>
<comment type="caution">
    <text evidence="6">The sequence shown here is derived from an EMBL/GenBank/DDBJ whole genome shotgun (WGS) entry which is preliminary data.</text>
</comment>
<evidence type="ECO:0000256" key="3">
    <source>
        <dbReference type="ARBA" id="ARBA00022729"/>
    </source>
</evidence>
<dbReference type="PANTHER" id="PTHR30061:SF50">
    <property type="entry name" value="MALTOSE_MALTODEXTRIN-BINDING PERIPLASMIC PROTEIN"/>
    <property type="match status" value="1"/>
</dbReference>